<feature type="binding site" evidence="11">
    <location>
        <position position="98"/>
    </location>
    <ligand>
        <name>pyrroloquinoline quinone</name>
        <dbReference type="ChEBI" id="CHEBI:58442"/>
    </ligand>
</feature>
<comment type="cofactor">
    <cofactor evidence="11">
        <name>pyrroloquinoline quinone</name>
        <dbReference type="ChEBI" id="CHEBI:58442"/>
    </cofactor>
    <text evidence="11">Binds 1 PQQ group per subunit.</text>
</comment>
<evidence type="ECO:0000256" key="9">
    <source>
        <dbReference type="ARBA" id="ARBA00023157"/>
    </source>
</evidence>
<dbReference type="InterPro" id="IPR017512">
    <property type="entry name" value="PQQ_MeOH/EtOH_DH"/>
</dbReference>
<comment type="caution">
    <text evidence="16">The sequence shown here is derived from an EMBL/GenBank/DDBJ whole genome shotgun (WGS) entry which is preliminary data.</text>
</comment>
<dbReference type="Proteomes" id="UP000598997">
    <property type="component" value="Unassembled WGS sequence"/>
</dbReference>
<dbReference type="AlphaFoldDB" id="A0A916YDQ4"/>
<feature type="active site" description="Proton acceptor" evidence="10">
    <location>
        <position position="338"/>
    </location>
</feature>
<comment type="cofactor">
    <cofactor evidence="12">
        <name>Ca(2+)</name>
        <dbReference type="ChEBI" id="CHEBI:29108"/>
    </cofactor>
    <text evidence="12">Binds 1 Ca(2+) ion per subunit.</text>
</comment>
<evidence type="ECO:0000256" key="5">
    <source>
        <dbReference type="ARBA" id="ARBA00022837"/>
    </source>
</evidence>
<feature type="binding site" evidence="11">
    <location>
        <position position="365"/>
    </location>
    <ligand>
        <name>pyrroloquinoline quinone</name>
        <dbReference type="ChEBI" id="CHEBI:58442"/>
    </ligand>
</feature>
<feature type="domain" description="Cytochrome c" evidence="15">
    <location>
        <begin position="627"/>
        <end position="706"/>
    </location>
</feature>
<evidence type="ECO:0000256" key="12">
    <source>
        <dbReference type="PIRSR" id="PIRSR617512-3"/>
    </source>
</evidence>
<evidence type="ECO:0000256" key="11">
    <source>
        <dbReference type="PIRSR" id="PIRSR617512-2"/>
    </source>
</evidence>
<evidence type="ECO:0000256" key="2">
    <source>
        <dbReference type="ARBA" id="ARBA00022617"/>
    </source>
</evidence>
<feature type="binding site" evidence="11">
    <location>
        <begin position="210"/>
        <end position="211"/>
    </location>
    <ligand>
        <name>pyrroloquinoline quinone</name>
        <dbReference type="ChEBI" id="CHEBI:58442"/>
    </ligand>
</feature>
<dbReference type="InterPro" id="IPR002372">
    <property type="entry name" value="PQQ_rpt_dom"/>
</dbReference>
<dbReference type="Pfam" id="PF01011">
    <property type="entry name" value="PQQ"/>
    <property type="match status" value="2"/>
</dbReference>
<evidence type="ECO:0000256" key="14">
    <source>
        <dbReference type="SAM" id="SignalP"/>
    </source>
</evidence>
<feature type="signal peptide" evidence="14">
    <location>
        <begin position="1"/>
        <end position="36"/>
    </location>
</feature>
<feature type="binding site" evidence="11">
    <location>
        <position position="150"/>
    </location>
    <ligand>
        <name>pyrroloquinoline quinone</name>
        <dbReference type="ChEBI" id="CHEBI:58442"/>
    </ligand>
</feature>
<feature type="binding site" evidence="11">
    <location>
        <position position="273"/>
    </location>
    <ligand>
        <name>pyrroloquinoline quinone</name>
        <dbReference type="ChEBI" id="CHEBI:58442"/>
    </ligand>
</feature>
<comment type="similarity">
    <text evidence="1">Belongs to the bacterial PQQ dehydrogenase family.</text>
</comment>
<feature type="binding site" evidence="12">
    <location>
        <position position="338"/>
    </location>
    <ligand>
        <name>Ca(2+)</name>
        <dbReference type="ChEBI" id="CHEBI:29108"/>
    </ligand>
</feature>
<feature type="binding site" description="covalent" evidence="11">
    <location>
        <position position="640"/>
    </location>
    <ligand>
        <name>heme c</name>
        <dbReference type="ChEBI" id="CHEBI:61717"/>
    </ligand>
</feature>
<keyword evidence="7" id="KW-0560">Oxidoreductase</keyword>
<evidence type="ECO:0000256" key="10">
    <source>
        <dbReference type="PIRSR" id="PIRSR617512-1"/>
    </source>
</evidence>
<dbReference type="SUPFAM" id="SSF50998">
    <property type="entry name" value="Quinoprotein alcohol dehydrogenase-like"/>
    <property type="match status" value="1"/>
</dbReference>
<dbReference type="SMART" id="SM00564">
    <property type="entry name" value="PQQ"/>
    <property type="match status" value="5"/>
</dbReference>
<keyword evidence="4 14" id="KW-0732">Signal</keyword>
<keyword evidence="3 12" id="KW-0479">Metal-binding</keyword>
<protein>
    <submittedName>
        <fullName evidence="16">Alcohol dehydrogenase</fullName>
    </submittedName>
</protein>
<evidence type="ECO:0000256" key="3">
    <source>
        <dbReference type="ARBA" id="ARBA00022723"/>
    </source>
</evidence>
<evidence type="ECO:0000313" key="17">
    <source>
        <dbReference type="Proteomes" id="UP000598997"/>
    </source>
</evidence>
<dbReference type="InterPro" id="IPR036909">
    <property type="entry name" value="Cyt_c-like_dom_sf"/>
</dbReference>
<dbReference type="InterPro" id="IPR011047">
    <property type="entry name" value="Quinoprotein_ADH-like_sf"/>
</dbReference>
<evidence type="ECO:0000256" key="4">
    <source>
        <dbReference type="ARBA" id="ARBA00022729"/>
    </source>
</evidence>
<feature type="binding site" evidence="12">
    <location>
        <position position="293"/>
    </location>
    <ligand>
        <name>Ca(2+)</name>
        <dbReference type="ChEBI" id="CHEBI:29108"/>
    </ligand>
</feature>
<dbReference type="InterPro" id="IPR009056">
    <property type="entry name" value="Cyt_c-like_dom"/>
</dbReference>
<feature type="binding site" evidence="11">
    <location>
        <begin position="426"/>
        <end position="427"/>
    </location>
    <ligand>
        <name>pyrroloquinoline quinone</name>
        <dbReference type="ChEBI" id="CHEBI:58442"/>
    </ligand>
</feature>
<dbReference type="PROSITE" id="PS51007">
    <property type="entry name" value="CYTC"/>
    <property type="match status" value="1"/>
</dbReference>
<proteinExistence type="inferred from homology"/>
<feature type="chain" id="PRO_5037838831" evidence="14">
    <location>
        <begin position="37"/>
        <end position="715"/>
    </location>
</feature>
<evidence type="ECO:0000313" key="16">
    <source>
        <dbReference type="EMBL" id="GGD39373.1"/>
    </source>
</evidence>
<feature type="binding site" description="covalent" evidence="11">
    <location>
        <position position="643"/>
    </location>
    <ligand>
        <name>heme c</name>
        <dbReference type="ChEBI" id="CHEBI:61717"/>
    </ligand>
</feature>
<feature type="disulfide bond" evidence="13">
    <location>
        <begin position="144"/>
        <end position="145"/>
    </location>
</feature>
<dbReference type="InterPro" id="IPR018391">
    <property type="entry name" value="PQQ_b-propeller_rpt"/>
</dbReference>
<comment type="cofactor">
    <cofactor evidence="11">
        <name>heme c</name>
        <dbReference type="ChEBI" id="CHEBI:61717"/>
    </cofactor>
    <text evidence="11">Binds 1 heme c group per subunit.</text>
</comment>
<reference evidence="16 17" key="1">
    <citation type="journal article" date="2014" name="Int. J. Syst. Evol. Microbiol.">
        <title>Complete genome sequence of Corynebacterium casei LMG S-19264T (=DSM 44701T), isolated from a smear-ripened cheese.</title>
        <authorList>
            <consortium name="US DOE Joint Genome Institute (JGI-PGF)"/>
            <person name="Walter F."/>
            <person name="Albersmeier A."/>
            <person name="Kalinowski J."/>
            <person name="Ruckert C."/>
        </authorList>
    </citation>
    <scope>NUCLEOTIDE SEQUENCE [LARGE SCALE GENOMIC DNA]</scope>
    <source>
        <strain evidence="16 17">CGMCC 1.15358</strain>
    </source>
</reference>
<dbReference type="Gene3D" id="2.140.10.10">
    <property type="entry name" value="Quinoprotein alcohol dehydrogenase-like superfamily"/>
    <property type="match status" value="1"/>
</dbReference>
<dbReference type="RefSeq" id="WP_082924306.1">
    <property type="nucleotide sequence ID" value="NZ_BMIO01000003.1"/>
</dbReference>
<keyword evidence="17" id="KW-1185">Reference proteome</keyword>
<keyword evidence="9 13" id="KW-1015">Disulfide bond</keyword>
<keyword evidence="2 11" id="KW-0349">Heme</keyword>
<dbReference type="PROSITE" id="PS51257">
    <property type="entry name" value="PROKAR_LIPOPROTEIN"/>
    <property type="match status" value="1"/>
</dbReference>
<feature type="binding site" description="axial binding residue" evidence="12">
    <location>
        <position position="644"/>
    </location>
    <ligand>
        <name>heme c</name>
        <dbReference type="ChEBI" id="CHEBI:61717"/>
    </ligand>
    <ligandPart>
        <name>Fe</name>
        <dbReference type="ChEBI" id="CHEBI:18248"/>
    </ligandPart>
</feature>
<dbReference type="GO" id="GO:0016020">
    <property type="term" value="C:membrane"/>
    <property type="evidence" value="ECO:0007669"/>
    <property type="project" value="InterPro"/>
</dbReference>
<dbReference type="NCBIfam" id="TIGR03075">
    <property type="entry name" value="PQQ_enz_alc_DH"/>
    <property type="match status" value="1"/>
</dbReference>
<evidence type="ECO:0000256" key="6">
    <source>
        <dbReference type="ARBA" id="ARBA00022891"/>
    </source>
</evidence>
<evidence type="ECO:0000256" key="8">
    <source>
        <dbReference type="ARBA" id="ARBA00023004"/>
    </source>
</evidence>
<dbReference type="GO" id="GO:0005509">
    <property type="term" value="F:calcium ion binding"/>
    <property type="evidence" value="ECO:0007669"/>
    <property type="project" value="InterPro"/>
</dbReference>
<dbReference type="GO" id="GO:0009055">
    <property type="term" value="F:electron transfer activity"/>
    <property type="evidence" value="ECO:0007669"/>
    <property type="project" value="InterPro"/>
</dbReference>
<keyword evidence="5 12" id="KW-0106">Calcium</keyword>
<dbReference type="SUPFAM" id="SSF46626">
    <property type="entry name" value="Cytochrome c"/>
    <property type="match status" value="1"/>
</dbReference>
<keyword evidence="6 11" id="KW-0634">PQQ</keyword>
<dbReference type="Gene3D" id="1.10.760.10">
    <property type="entry name" value="Cytochrome c-like domain"/>
    <property type="match status" value="1"/>
</dbReference>
<accession>A0A916YDQ4</accession>
<dbReference type="Pfam" id="PF13442">
    <property type="entry name" value="Cytochrome_CBB3"/>
    <property type="match status" value="1"/>
</dbReference>
<dbReference type="GO" id="GO:0020037">
    <property type="term" value="F:heme binding"/>
    <property type="evidence" value="ECO:0007669"/>
    <property type="project" value="InterPro"/>
</dbReference>
<dbReference type="OrthoDB" id="9794322at2"/>
<feature type="binding site" description="axial binding residue" evidence="12">
    <location>
        <position position="683"/>
    </location>
    <ligand>
        <name>heme c</name>
        <dbReference type="ChEBI" id="CHEBI:61717"/>
    </ligand>
    <ligandPart>
        <name>Fe</name>
        <dbReference type="ChEBI" id="CHEBI:18248"/>
    </ligandPart>
</feature>
<evidence type="ECO:0000256" key="7">
    <source>
        <dbReference type="ARBA" id="ARBA00023002"/>
    </source>
</evidence>
<evidence type="ECO:0000256" key="13">
    <source>
        <dbReference type="PIRSR" id="PIRSR617512-4"/>
    </source>
</evidence>
<evidence type="ECO:0000259" key="15">
    <source>
        <dbReference type="PROSITE" id="PS51007"/>
    </source>
</evidence>
<gene>
    <name evidence="16" type="ORF">GCM10010989_11840</name>
</gene>
<name>A0A916YDQ4_9SPHN</name>
<sequence length="715" mass="77125">MTAKSPRHRPPRRRPLFWPALALCAAIAACSASDSASVGGYPSDDRIVGADSEPQNWLSHGRTYSEQRFSPLDQIDDGNVGNLKLAWYLDLDTFRGQEGTPLVVDGVMYTTTAWSKIVAVDAATGNQLWQFDPEVPGSAGRDACCDVVNRGAAYADGLLFFGTIDGRLIAVDAKTGAKVWSVQTTDPEKAQAISGAPRVAKGKVFIGNGGADQGVRGFVSAYDQKTGKLAWRFYTVPGKPGVKDGAASDEVLERLARDTWSGDRYWQIGGGGTVWDSIVYDAEMDRLYVGVGNAGPWNRGIRSNGEGDNLFVGSVLALDPDTGEYLWHYQETPGEQWDFTSTQQMVLADLTIEGQPRKVIMHAPKNGFFYVIDRATGRPISAEKFVPVNWAERVDLKTGRPVINPAARYDKAGPFLATSGPWGAHNWHPMAFSPATGLVYIPAMQIPSVYEEDGSFEYRPGLLNLGIGAGGKLPQDDAAIAAMQKSMEGRLIAWDPVAQREVWRAERSSPWNGGVLATAGNLVFEGLADGTFRAHDAKTGKELWRFDAQAAIMPGPVSYSVGGEQYIAVMVGKGGAFNLAMPGFARPDPRIPGRIMAFKLNGTAKLPAKPSADTMPFQPSDETFTTAQIERGAALFGSTCSACHGAEAQSIGVLPDLRRSNVLANKEVWRQILLDGILAGNGMASFSEYLNEADAEAIRAYVNDRAKAAKRKSSQ</sequence>
<dbReference type="PANTHER" id="PTHR32303">
    <property type="entry name" value="QUINOPROTEIN ALCOHOL DEHYDROGENASE (CYTOCHROME C)"/>
    <property type="match status" value="1"/>
</dbReference>
<keyword evidence="8 12" id="KW-0408">Iron</keyword>
<evidence type="ECO:0000256" key="1">
    <source>
        <dbReference type="ARBA" id="ARBA00008156"/>
    </source>
</evidence>
<dbReference type="CDD" id="cd10279">
    <property type="entry name" value="PQQ_ADH_II"/>
    <property type="match status" value="1"/>
</dbReference>
<dbReference type="GO" id="GO:0016614">
    <property type="term" value="F:oxidoreductase activity, acting on CH-OH group of donors"/>
    <property type="evidence" value="ECO:0007669"/>
    <property type="project" value="InterPro"/>
</dbReference>
<organism evidence="16 17">
    <name type="scientific">Croceicoccus pelagius</name>
    <dbReference type="NCBI Taxonomy" id="1703341"/>
    <lineage>
        <taxon>Bacteria</taxon>
        <taxon>Pseudomonadati</taxon>
        <taxon>Pseudomonadota</taxon>
        <taxon>Alphaproteobacteria</taxon>
        <taxon>Sphingomonadales</taxon>
        <taxon>Erythrobacteraceae</taxon>
        <taxon>Croceicoccus</taxon>
    </lineage>
</organism>
<dbReference type="EMBL" id="BMIO01000003">
    <property type="protein sequence ID" value="GGD39373.1"/>
    <property type="molecule type" value="Genomic_DNA"/>
</dbReference>